<organism evidence="2 3">
    <name type="scientific">Oikopleura dioica</name>
    <name type="common">Tunicate</name>
    <dbReference type="NCBI Taxonomy" id="34765"/>
    <lineage>
        <taxon>Eukaryota</taxon>
        <taxon>Metazoa</taxon>
        <taxon>Chordata</taxon>
        <taxon>Tunicata</taxon>
        <taxon>Appendicularia</taxon>
        <taxon>Copelata</taxon>
        <taxon>Oikopleuridae</taxon>
        <taxon>Oikopleura</taxon>
    </lineage>
</organism>
<evidence type="ECO:0000256" key="1">
    <source>
        <dbReference type="SAM" id="Coils"/>
    </source>
</evidence>
<name>A0ABN7TAU0_OIKDI</name>
<sequence>MMIDKFEEQKQEISRISTLLQDIQKKVEILSEKFKEEEKIEEEIFMHGLKKSQYDYLAKFGAIGHFAEKDEWSTFGGKKSISTNKSAQTLLLLALESGLTKFSLKATGAKFSLKHECSSIRYNYDRVDGHFAELSLAVQTKGEKREFIADCFAINSVTGIQEAKIGSRKTSEAKVVSFRFDLKSTKAESIYYRFHVTILNCISVNCI</sequence>
<protein>
    <submittedName>
        <fullName evidence="2">Oidioi.mRNA.OKI2018_I69.chr2.g7394.t1.cds</fullName>
    </submittedName>
</protein>
<feature type="coiled-coil region" evidence="1">
    <location>
        <begin position="6"/>
        <end position="40"/>
    </location>
</feature>
<reference evidence="2 3" key="1">
    <citation type="submission" date="2021-04" db="EMBL/GenBank/DDBJ databases">
        <authorList>
            <person name="Bliznina A."/>
        </authorList>
    </citation>
    <scope>NUCLEOTIDE SEQUENCE [LARGE SCALE GENOMIC DNA]</scope>
</reference>
<keyword evidence="1" id="KW-0175">Coiled coil</keyword>
<dbReference type="EMBL" id="OU015567">
    <property type="protein sequence ID" value="CAG5113275.1"/>
    <property type="molecule type" value="Genomic_DNA"/>
</dbReference>
<dbReference type="Proteomes" id="UP001158576">
    <property type="component" value="Chromosome 2"/>
</dbReference>
<proteinExistence type="predicted"/>
<evidence type="ECO:0000313" key="2">
    <source>
        <dbReference type="EMBL" id="CAG5113275.1"/>
    </source>
</evidence>
<accession>A0ABN7TAU0</accession>
<evidence type="ECO:0000313" key="3">
    <source>
        <dbReference type="Proteomes" id="UP001158576"/>
    </source>
</evidence>
<keyword evidence="3" id="KW-1185">Reference proteome</keyword>
<gene>
    <name evidence="2" type="ORF">OKIOD_LOCUS16159</name>
</gene>